<dbReference type="SMART" id="SM00365">
    <property type="entry name" value="LRR_SD22"/>
    <property type="match status" value="5"/>
</dbReference>
<dbReference type="InterPro" id="IPR032675">
    <property type="entry name" value="LRR_dom_sf"/>
</dbReference>
<dbReference type="InterPro" id="IPR001611">
    <property type="entry name" value="Leu-rich_rpt"/>
</dbReference>
<dbReference type="GO" id="GO:0005524">
    <property type="term" value="F:ATP binding"/>
    <property type="evidence" value="ECO:0007669"/>
    <property type="project" value="UniProtKB-KW"/>
</dbReference>
<comment type="catalytic activity">
    <reaction evidence="10">
        <text>L-threonyl-[protein] + ATP = O-phospho-L-threonyl-[protein] + ADP + H(+)</text>
        <dbReference type="Rhea" id="RHEA:46608"/>
        <dbReference type="Rhea" id="RHEA-COMP:11060"/>
        <dbReference type="Rhea" id="RHEA-COMP:11605"/>
        <dbReference type="ChEBI" id="CHEBI:15378"/>
        <dbReference type="ChEBI" id="CHEBI:30013"/>
        <dbReference type="ChEBI" id="CHEBI:30616"/>
        <dbReference type="ChEBI" id="CHEBI:61977"/>
        <dbReference type="ChEBI" id="CHEBI:456216"/>
        <dbReference type="EC" id="2.7.11.1"/>
    </reaction>
</comment>
<dbReference type="Pfam" id="PF08477">
    <property type="entry name" value="Roc"/>
    <property type="match status" value="1"/>
</dbReference>
<evidence type="ECO:0000256" key="10">
    <source>
        <dbReference type="ARBA" id="ARBA00047899"/>
    </source>
</evidence>
<dbReference type="InterPro" id="IPR003591">
    <property type="entry name" value="Leu-rich_rpt_typical-subtyp"/>
</dbReference>
<keyword evidence="12" id="KW-0472">Membrane</keyword>
<evidence type="ECO:0000313" key="15">
    <source>
        <dbReference type="Proteomes" id="UP000192796"/>
    </source>
</evidence>
<name>A0A1V9FIS7_9BACT</name>
<comment type="caution">
    <text evidence="14">The sequence shown here is derived from an EMBL/GenBank/DDBJ whole genome shotgun (WGS) entry which is preliminary data.</text>
</comment>
<dbReference type="PANTHER" id="PTHR48057:SF7">
    <property type="entry name" value="LEUCINE-RICH REPEAT SERINE_THREONINE-PROTEIN KINASE 1"/>
    <property type="match status" value="1"/>
</dbReference>
<dbReference type="Gene3D" id="3.80.10.10">
    <property type="entry name" value="Ribonuclease Inhibitor"/>
    <property type="match status" value="3"/>
</dbReference>
<dbReference type="Pfam" id="PF23598">
    <property type="entry name" value="LRR_14"/>
    <property type="match status" value="1"/>
</dbReference>
<evidence type="ECO:0000256" key="7">
    <source>
        <dbReference type="ARBA" id="ARBA00022777"/>
    </source>
</evidence>
<evidence type="ECO:0000256" key="9">
    <source>
        <dbReference type="ARBA" id="ARBA00023134"/>
    </source>
</evidence>
<dbReference type="GO" id="GO:0004674">
    <property type="term" value="F:protein serine/threonine kinase activity"/>
    <property type="evidence" value="ECO:0007669"/>
    <property type="project" value="UniProtKB-KW"/>
</dbReference>
<dbReference type="OrthoDB" id="612661at2"/>
<dbReference type="PRINTS" id="PR00449">
    <property type="entry name" value="RASTRNSFRMNG"/>
</dbReference>
<dbReference type="EMBL" id="LVYD01000102">
    <property type="protein sequence ID" value="OQP58274.1"/>
    <property type="molecule type" value="Genomic_DNA"/>
</dbReference>
<keyword evidence="15" id="KW-1185">Reference proteome</keyword>
<keyword evidence="5" id="KW-0677">Repeat</keyword>
<dbReference type="SUPFAM" id="SSF52540">
    <property type="entry name" value="P-loop containing nucleoside triphosphate hydrolases"/>
    <property type="match status" value="1"/>
</dbReference>
<evidence type="ECO:0000256" key="11">
    <source>
        <dbReference type="ARBA" id="ARBA00048679"/>
    </source>
</evidence>
<evidence type="ECO:0000256" key="5">
    <source>
        <dbReference type="ARBA" id="ARBA00022737"/>
    </source>
</evidence>
<dbReference type="InterPro" id="IPR020859">
    <property type="entry name" value="ROC"/>
</dbReference>
<keyword evidence="2" id="KW-0723">Serine/threonine-protein kinase</keyword>
<keyword evidence="12" id="KW-0812">Transmembrane</keyword>
<keyword evidence="7" id="KW-0418">Kinase</keyword>
<evidence type="ECO:0000256" key="6">
    <source>
        <dbReference type="ARBA" id="ARBA00022741"/>
    </source>
</evidence>
<feature type="transmembrane region" description="Helical" evidence="12">
    <location>
        <begin position="1052"/>
        <end position="1070"/>
    </location>
</feature>
<dbReference type="InterPro" id="IPR052595">
    <property type="entry name" value="LRRC69/RLP"/>
</dbReference>
<dbReference type="AlphaFoldDB" id="A0A1V9FIS7"/>
<dbReference type="InterPro" id="IPR032171">
    <property type="entry name" value="COR-A"/>
</dbReference>
<dbReference type="STRING" id="1703345.A3860_08115"/>
<dbReference type="SMART" id="SM00175">
    <property type="entry name" value="RAB"/>
    <property type="match status" value="1"/>
</dbReference>
<evidence type="ECO:0000256" key="12">
    <source>
        <dbReference type="SAM" id="Phobius"/>
    </source>
</evidence>
<dbReference type="Pfam" id="PF16095">
    <property type="entry name" value="COR-A"/>
    <property type="match status" value="1"/>
</dbReference>
<dbReference type="PROSITE" id="PS51424">
    <property type="entry name" value="ROC"/>
    <property type="match status" value="1"/>
</dbReference>
<keyword evidence="4" id="KW-0808">Transferase</keyword>
<keyword evidence="8" id="KW-0067">ATP-binding</keyword>
<gene>
    <name evidence="14" type="ORF">A3860_08115</name>
</gene>
<evidence type="ECO:0000256" key="2">
    <source>
        <dbReference type="ARBA" id="ARBA00022527"/>
    </source>
</evidence>
<proteinExistence type="predicted"/>
<evidence type="ECO:0000256" key="4">
    <source>
        <dbReference type="ARBA" id="ARBA00022679"/>
    </source>
</evidence>
<evidence type="ECO:0000256" key="3">
    <source>
        <dbReference type="ARBA" id="ARBA00022614"/>
    </source>
</evidence>
<reference evidence="14 15" key="1">
    <citation type="submission" date="2016-03" db="EMBL/GenBank/DDBJ databases">
        <title>Niastella vici sp. nov., isolated from farmland soil.</title>
        <authorList>
            <person name="Chen L."/>
            <person name="Wang D."/>
            <person name="Yang S."/>
            <person name="Wang G."/>
        </authorList>
    </citation>
    <scope>NUCLEOTIDE SEQUENCE [LARGE SCALE GENOMIC DNA]</scope>
    <source>
        <strain evidence="14 15">DJ57</strain>
    </source>
</reference>
<comment type="catalytic activity">
    <reaction evidence="11">
        <text>L-seryl-[protein] + ATP = O-phospho-L-seryl-[protein] + ADP + H(+)</text>
        <dbReference type="Rhea" id="RHEA:17989"/>
        <dbReference type="Rhea" id="RHEA-COMP:9863"/>
        <dbReference type="Rhea" id="RHEA-COMP:11604"/>
        <dbReference type="ChEBI" id="CHEBI:15378"/>
        <dbReference type="ChEBI" id="CHEBI:29999"/>
        <dbReference type="ChEBI" id="CHEBI:30616"/>
        <dbReference type="ChEBI" id="CHEBI:83421"/>
        <dbReference type="ChEBI" id="CHEBI:456216"/>
        <dbReference type="EC" id="2.7.11.1"/>
    </reaction>
</comment>
<dbReference type="InterPro" id="IPR036388">
    <property type="entry name" value="WH-like_DNA-bd_sf"/>
</dbReference>
<sequence>MSELAIKLINEAYEKRSSFLDLGNCGLREIPKEILKLKDFLERLNLSHRVYKRGNEKRSGSNIFTDNESSILLLKELTCLVSLNLNRAGIGNAGAAYLSQIATLTSLDIGYNDIKEKGAFEIGKLSSLSYLDISYNFIGEKGAFEIGKLSRLTSLDISRNAIGEKGAIEIGKLSGLTFLNISNNDIGEKGAFEIGKLSGLTSLDISDNEIGDNGAKYISQLSALVSLKIRDNEIGDIGAEYISQISTLKSLDISGNEIKEKGAEYISHLLDLNTLDLHNNKIGDKGTEYLSHLRNLTFLNLGNNVIGNYGAEYISKLTSLNSLSLSDNAIEDQGAEWISCLNSLTSLALSRNFISDKGAECISRLPLLSRLYLSNNNITKIPLFISRHLKLLQLSKNQIETLTLEFIKNTSLSIEVKTMGPLSQKVFLYGNPIKNVPREVLESGRDSILEYLEGKLRPLNECKLIFVGDGAVGKTSLMKRLVNDHFNEQEGTTHGINKIAWKEIKNELGARVKVNCWDFGGQHIQHSLHQFFFTERVVYVLVLNPRNDEKAGYWLDQIDKLGPNSQILIVYNWKDKEDTQADFLRNFRELKKTYKYLPEPIVLSCRTGEGMNDFKTALKNVVLANEGLKTKYPEPWFNIKEKLETRIPIEKHYVKYDQYEAWCAEEDYNDPEQQRNLLRILDSVGSIVFFDKPVLNELQVLNPEWISTGAYAILTADITRQKKGHLKWEDLRAIFASEKEIFSDKNIRIKYDEPQFKFILQLMLDYWLCQENPLVKHEYLIPVAFGEKPDKVYDIDGGRHYRLKFSSPFEMLIIHRFIAKNILNIVSDDYWNSGIYFKHASSSTFAMVDTNQYSQVIDCWIKGENIRGMWEVIRNDFREIFNMYHNFPVDEEVEYIDKGQTVFLKYDEMLKALSNGVAVIPYDTRTGLKDIDVLRILELFEAPNQNLKIMEKEQIKVEVNPQITINPQFTNNPVVTNTQTITEPVNKQPPAQAKSYDLHAENKKVKQWKNKAVITGAISAVFTALLVVIGIKKWLLGANAWKALEQYEGVKWIGAILALIWNGFIVKSLYDRFYDPSKEKAFREALRK</sequence>
<dbReference type="InterPro" id="IPR027417">
    <property type="entry name" value="P-loop_NTPase"/>
</dbReference>
<dbReference type="InterPro" id="IPR055414">
    <property type="entry name" value="LRR_R13L4/SHOC2-like"/>
</dbReference>
<dbReference type="Pfam" id="PF13516">
    <property type="entry name" value="LRR_6"/>
    <property type="match status" value="2"/>
</dbReference>
<keyword evidence="9" id="KW-0342">GTP-binding</keyword>
<feature type="transmembrane region" description="Helical" evidence="12">
    <location>
        <begin position="1012"/>
        <end position="1032"/>
    </location>
</feature>
<keyword evidence="12" id="KW-1133">Transmembrane helix</keyword>
<evidence type="ECO:0000256" key="1">
    <source>
        <dbReference type="ARBA" id="ARBA00012513"/>
    </source>
</evidence>
<dbReference type="Gene3D" id="3.40.50.300">
    <property type="entry name" value="P-loop containing nucleotide triphosphate hydrolases"/>
    <property type="match status" value="1"/>
</dbReference>
<evidence type="ECO:0000256" key="8">
    <source>
        <dbReference type="ARBA" id="ARBA00022840"/>
    </source>
</evidence>
<dbReference type="RefSeq" id="WP_081155426.1">
    <property type="nucleotide sequence ID" value="NZ_LVYD01000102.1"/>
</dbReference>
<dbReference type="PROSITE" id="PS51450">
    <property type="entry name" value="LRR"/>
    <property type="match status" value="1"/>
</dbReference>
<dbReference type="Pfam" id="PF25497">
    <property type="entry name" value="COR-B"/>
    <property type="match status" value="1"/>
</dbReference>
<dbReference type="EC" id="2.7.11.1" evidence="1"/>
<dbReference type="InterPro" id="IPR057263">
    <property type="entry name" value="COR-B"/>
</dbReference>
<dbReference type="SMART" id="SM00368">
    <property type="entry name" value="LRR_RI"/>
    <property type="match status" value="6"/>
</dbReference>
<protein>
    <recommendedName>
        <fullName evidence="1">non-specific serine/threonine protein kinase</fullName>
        <ecNumber evidence="1">2.7.11.1</ecNumber>
    </recommendedName>
</protein>
<evidence type="ECO:0000259" key="13">
    <source>
        <dbReference type="PROSITE" id="PS51424"/>
    </source>
</evidence>
<dbReference type="SMART" id="SM00369">
    <property type="entry name" value="LRR_TYP"/>
    <property type="match status" value="4"/>
</dbReference>
<accession>A0A1V9FIS7</accession>
<dbReference type="Gene3D" id="1.10.10.2200">
    <property type="match status" value="1"/>
</dbReference>
<dbReference type="Gene3D" id="1.10.10.10">
    <property type="entry name" value="Winged helix-like DNA-binding domain superfamily/Winged helix DNA-binding domain"/>
    <property type="match status" value="1"/>
</dbReference>
<dbReference type="SUPFAM" id="SSF52058">
    <property type="entry name" value="L domain-like"/>
    <property type="match status" value="2"/>
</dbReference>
<organism evidence="14 15">
    <name type="scientific">Niastella vici</name>
    <dbReference type="NCBI Taxonomy" id="1703345"/>
    <lineage>
        <taxon>Bacteria</taxon>
        <taxon>Pseudomonadati</taxon>
        <taxon>Bacteroidota</taxon>
        <taxon>Chitinophagia</taxon>
        <taxon>Chitinophagales</taxon>
        <taxon>Chitinophagaceae</taxon>
        <taxon>Niastella</taxon>
    </lineage>
</organism>
<dbReference type="PANTHER" id="PTHR48057">
    <property type="entry name" value="LEUCINE-RICH REPEAT SERINE/THREONINE-PROTEIN KINASE 1"/>
    <property type="match status" value="1"/>
</dbReference>
<keyword evidence="6" id="KW-0547">Nucleotide-binding</keyword>
<keyword evidence="3" id="KW-0433">Leucine-rich repeat</keyword>
<feature type="domain" description="Roc" evidence="13">
    <location>
        <begin position="455"/>
        <end position="625"/>
    </location>
</feature>
<evidence type="ECO:0000313" key="14">
    <source>
        <dbReference type="EMBL" id="OQP58274.1"/>
    </source>
</evidence>
<dbReference type="Proteomes" id="UP000192796">
    <property type="component" value="Unassembled WGS sequence"/>
</dbReference>
<dbReference type="Gene3D" id="3.30.310.200">
    <property type="match status" value="1"/>
</dbReference>